<feature type="compositionally biased region" description="Polar residues" evidence="1">
    <location>
        <begin position="468"/>
        <end position="489"/>
    </location>
</feature>
<dbReference type="NCBIfam" id="TIGR03919">
    <property type="entry name" value="T7SS_EccB"/>
    <property type="match status" value="1"/>
</dbReference>
<feature type="compositionally biased region" description="Polar residues" evidence="1">
    <location>
        <begin position="501"/>
        <end position="511"/>
    </location>
</feature>
<evidence type="ECO:0000256" key="2">
    <source>
        <dbReference type="SAM" id="Phobius"/>
    </source>
</evidence>
<dbReference type="Proteomes" id="UP001197247">
    <property type="component" value="Unassembled WGS sequence"/>
</dbReference>
<evidence type="ECO:0000313" key="4">
    <source>
        <dbReference type="Proteomes" id="UP001197247"/>
    </source>
</evidence>
<keyword evidence="2" id="KW-1133">Transmembrane helix</keyword>
<accession>A0ABS5TTW8</accession>
<gene>
    <name evidence="3" type="primary">eccB</name>
    <name evidence="3" type="ORF">KIH74_35240</name>
</gene>
<dbReference type="PANTHER" id="PTHR40765:SF2">
    <property type="entry name" value="ESX-2 SECRETION SYSTEM ATPASE ECCB2"/>
    <property type="match status" value="1"/>
</dbReference>
<evidence type="ECO:0000256" key="1">
    <source>
        <dbReference type="SAM" id="MobiDB-lite"/>
    </source>
</evidence>
<dbReference type="Gene3D" id="3.30.2390.20">
    <property type="entry name" value="Type VII secretion system EccB, repeat 1 domain"/>
    <property type="match status" value="1"/>
</dbReference>
<feature type="region of interest" description="Disordered" evidence="1">
    <location>
        <begin position="466"/>
        <end position="552"/>
    </location>
</feature>
<dbReference type="Pfam" id="PF05108">
    <property type="entry name" value="T7SS_ESX1_EccB"/>
    <property type="match status" value="1"/>
</dbReference>
<name>A0ABS5TTW8_9ACTN</name>
<comment type="caution">
    <text evidence="3">The sequence shown here is derived from an EMBL/GenBank/DDBJ whole genome shotgun (WGS) entry which is preliminary data.</text>
</comment>
<feature type="transmembrane region" description="Helical" evidence="2">
    <location>
        <begin position="41"/>
        <end position="62"/>
    </location>
</feature>
<keyword evidence="2" id="KW-0812">Transmembrane</keyword>
<dbReference type="RefSeq" id="WP_214160792.1">
    <property type="nucleotide sequence ID" value="NZ_JAHBAY010000026.1"/>
</dbReference>
<dbReference type="InterPro" id="IPR007795">
    <property type="entry name" value="T7SS_EccB"/>
</dbReference>
<sequence>MQSRKDQVQAHMFVMGRLTSGVLRLEPDGLDQPVSRTGRGALGGILVAVLACLVVVLFAFIVPGGNTAWKTSGTLVVVKDTGARYLSVDGVLHPVLNLASAKLLAGDNLTVSSMSAKSLKDAPRGAQIGLIGAPDSLPATDALDEEVWAACATRATQATGTVDAGLALALGGASAGSALSTSEAVAVAGPDGADYLLWNGQRLRVDGSNDVLQAIGAGATALPPVTAAFLDVVPAGPDLAVPATVKAGQPGPSLAGQDTRLGQLFADSGSNRYLLTQQGLVPLTPTLFQLYQADPRTQAKAYDGKAITVRQLGPSDLNGHLAPASAGAALTHDNQLPVSMPSLVHLSDSQAVCEQVRSGDSTGTTVLADTGAVTGQAPQSSAGITASCLPAQTVLVEPGHGALVAATLSGGGTGSSYYVVTDGGVKYPVPSSDALTALGYGDVTASAIPVTWLNLLPTGPSLDPATVSADSTVRQSPATTPGCGQTASPTVLPGASGASPVDNQQDPNAATSGGDARTAGEPAQGQAAQAGGATRTNGQTPAPDGSGQGKNP</sequence>
<proteinExistence type="predicted"/>
<dbReference type="InterPro" id="IPR044857">
    <property type="entry name" value="T7SS_EccB_R1"/>
</dbReference>
<dbReference type="PANTHER" id="PTHR40765">
    <property type="entry name" value="ESX-2 SECRETION SYSTEM ATPASE ECCB2"/>
    <property type="match status" value="1"/>
</dbReference>
<protein>
    <submittedName>
        <fullName evidence="3">Type VII secretion protein EccB</fullName>
    </submittedName>
</protein>
<dbReference type="EMBL" id="JAHBAY010000026">
    <property type="protein sequence ID" value="MBT0774252.1"/>
    <property type="molecule type" value="Genomic_DNA"/>
</dbReference>
<reference evidence="3 4" key="1">
    <citation type="submission" date="2021-05" db="EMBL/GenBank/DDBJ databases">
        <title>Kineosporia and Streptomyces sp. nov. two new marine actinobacteria isolated from Coral.</title>
        <authorList>
            <person name="Buangrab K."/>
            <person name="Sutthacheep M."/>
            <person name="Yeemin T."/>
            <person name="Harunari E."/>
            <person name="Igarashi Y."/>
            <person name="Kanchanasin P."/>
            <person name="Tanasupawat S."/>
            <person name="Phongsopitanun W."/>
        </authorList>
    </citation>
    <scope>NUCLEOTIDE SEQUENCE [LARGE SCALE GENOMIC DNA]</scope>
    <source>
        <strain evidence="3 4">J2-2</strain>
    </source>
</reference>
<keyword evidence="4" id="KW-1185">Reference proteome</keyword>
<evidence type="ECO:0000313" key="3">
    <source>
        <dbReference type="EMBL" id="MBT0774252.1"/>
    </source>
</evidence>
<keyword evidence="2" id="KW-0472">Membrane</keyword>
<feature type="compositionally biased region" description="Low complexity" evidence="1">
    <location>
        <begin position="519"/>
        <end position="540"/>
    </location>
</feature>
<organism evidence="3 4">
    <name type="scientific">Kineosporia corallincola</name>
    <dbReference type="NCBI Taxonomy" id="2835133"/>
    <lineage>
        <taxon>Bacteria</taxon>
        <taxon>Bacillati</taxon>
        <taxon>Actinomycetota</taxon>
        <taxon>Actinomycetes</taxon>
        <taxon>Kineosporiales</taxon>
        <taxon>Kineosporiaceae</taxon>
        <taxon>Kineosporia</taxon>
    </lineage>
</organism>